<proteinExistence type="predicted"/>
<evidence type="ECO:0000313" key="2">
    <source>
        <dbReference type="EMBL" id="RDB22589.1"/>
    </source>
</evidence>
<dbReference type="EMBL" id="LUEZ02000049">
    <property type="protein sequence ID" value="RDB22589.1"/>
    <property type="molecule type" value="Genomic_DNA"/>
</dbReference>
<evidence type="ECO:0000256" key="1">
    <source>
        <dbReference type="SAM" id="MobiDB-lite"/>
    </source>
</evidence>
<sequence>MSIFTRPDSPPPRQPSPDIVHAPLPSPHLRARQRTSSSQLSMSSYSPATPPGLRPLNHPRRPILTVRSYDHLSERVRAEKHEEPQRRKTRSNLSASPPTTPRSLPIPSATQFSDYPPHRRCLSNAIPYRSPPASPTIAVPPPPVPPIPAFVLSPPAEIKSVHRPRPKVIMPIHLPELENISPLSESMCMPHKRSPSSPEKQRSVGMTCLRFFSLRNSKKRTAQSGDV</sequence>
<name>A0A369JK65_HYPMA</name>
<gene>
    <name evidence="2" type="ORF">Hypma_010054</name>
</gene>
<dbReference type="Proteomes" id="UP000076154">
    <property type="component" value="Unassembled WGS sequence"/>
</dbReference>
<dbReference type="OrthoDB" id="3044976at2759"/>
<dbReference type="AlphaFoldDB" id="A0A369JK65"/>
<protein>
    <submittedName>
        <fullName evidence="2">Uncharacterized protein</fullName>
    </submittedName>
</protein>
<dbReference type="InParanoid" id="A0A369JK65"/>
<evidence type="ECO:0000313" key="3">
    <source>
        <dbReference type="Proteomes" id="UP000076154"/>
    </source>
</evidence>
<comment type="caution">
    <text evidence="2">The sequence shown here is derived from an EMBL/GenBank/DDBJ whole genome shotgun (WGS) entry which is preliminary data.</text>
</comment>
<accession>A0A369JK65</accession>
<feature type="compositionally biased region" description="Basic and acidic residues" evidence="1">
    <location>
        <begin position="68"/>
        <end position="86"/>
    </location>
</feature>
<keyword evidence="3" id="KW-1185">Reference proteome</keyword>
<feature type="region of interest" description="Disordered" evidence="1">
    <location>
        <begin position="1"/>
        <end position="127"/>
    </location>
</feature>
<feature type="compositionally biased region" description="Low complexity" evidence="1">
    <location>
        <begin position="36"/>
        <end position="46"/>
    </location>
</feature>
<reference evidence="2" key="1">
    <citation type="submission" date="2018-04" db="EMBL/GenBank/DDBJ databases">
        <title>Whole genome sequencing of Hypsizygus marmoreus.</title>
        <authorList>
            <person name="Choi I.-G."/>
            <person name="Min B."/>
            <person name="Kim J.-G."/>
            <person name="Kim S."/>
            <person name="Oh Y.-L."/>
            <person name="Kong W.-S."/>
            <person name="Park H."/>
            <person name="Jeong J."/>
            <person name="Song E.-S."/>
        </authorList>
    </citation>
    <scope>NUCLEOTIDE SEQUENCE [LARGE SCALE GENOMIC DNA]</scope>
    <source>
        <strain evidence="2">51987-8</strain>
    </source>
</reference>
<organism evidence="2 3">
    <name type="scientific">Hypsizygus marmoreus</name>
    <name type="common">White beech mushroom</name>
    <name type="synonym">Agaricus marmoreus</name>
    <dbReference type="NCBI Taxonomy" id="39966"/>
    <lineage>
        <taxon>Eukaryota</taxon>
        <taxon>Fungi</taxon>
        <taxon>Dikarya</taxon>
        <taxon>Basidiomycota</taxon>
        <taxon>Agaricomycotina</taxon>
        <taxon>Agaricomycetes</taxon>
        <taxon>Agaricomycetidae</taxon>
        <taxon>Agaricales</taxon>
        <taxon>Tricholomatineae</taxon>
        <taxon>Lyophyllaceae</taxon>
        <taxon>Hypsizygus</taxon>
    </lineage>
</organism>